<name>A0A4Y2FJV1_ARAVE</name>
<sequence>MAERKIVPLTSSLCEDLPPITGLRPVIGDGHYESHHHYCTLAPLYYSAASHLRTRECPLVGYADVAWKLKSSNCQQTMTSNRNVKSGKFLPCKPGDLNYD</sequence>
<proteinExistence type="predicted"/>
<dbReference type="AlphaFoldDB" id="A0A4Y2FJV1"/>
<reference evidence="1 2" key="1">
    <citation type="journal article" date="2019" name="Sci. Rep.">
        <title>Orb-weaving spider Araneus ventricosus genome elucidates the spidroin gene catalogue.</title>
        <authorList>
            <person name="Kono N."/>
            <person name="Nakamura H."/>
            <person name="Ohtoshi R."/>
            <person name="Moran D.A.P."/>
            <person name="Shinohara A."/>
            <person name="Yoshida Y."/>
            <person name="Fujiwara M."/>
            <person name="Mori M."/>
            <person name="Tomita M."/>
            <person name="Arakawa K."/>
        </authorList>
    </citation>
    <scope>NUCLEOTIDE SEQUENCE [LARGE SCALE GENOMIC DNA]</scope>
</reference>
<accession>A0A4Y2FJV1</accession>
<gene>
    <name evidence="1" type="ORF">AVEN_38632_1</name>
</gene>
<organism evidence="1 2">
    <name type="scientific">Araneus ventricosus</name>
    <name type="common">Orbweaver spider</name>
    <name type="synonym">Epeira ventricosa</name>
    <dbReference type="NCBI Taxonomy" id="182803"/>
    <lineage>
        <taxon>Eukaryota</taxon>
        <taxon>Metazoa</taxon>
        <taxon>Ecdysozoa</taxon>
        <taxon>Arthropoda</taxon>
        <taxon>Chelicerata</taxon>
        <taxon>Arachnida</taxon>
        <taxon>Araneae</taxon>
        <taxon>Araneomorphae</taxon>
        <taxon>Entelegynae</taxon>
        <taxon>Araneoidea</taxon>
        <taxon>Araneidae</taxon>
        <taxon>Araneus</taxon>
    </lineage>
</organism>
<evidence type="ECO:0000313" key="1">
    <source>
        <dbReference type="EMBL" id="GBM41760.1"/>
    </source>
</evidence>
<comment type="caution">
    <text evidence="1">The sequence shown here is derived from an EMBL/GenBank/DDBJ whole genome shotgun (WGS) entry which is preliminary data.</text>
</comment>
<protein>
    <submittedName>
        <fullName evidence="1">Uncharacterized protein</fullName>
    </submittedName>
</protein>
<dbReference type="EMBL" id="BGPR01000972">
    <property type="protein sequence ID" value="GBM41760.1"/>
    <property type="molecule type" value="Genomic_DNA"/>
</dbReference>
<keyword evidence="2" id="KW-1185">Reference proteome</keyword>
<evidence type="ECO:0000313" key="2">
    <source>
        <dbReference type="Proteomes" id="UP000499080"/>
    </source>
</evidence>
<dbReference type="Proteomes" id="UP000499080">
    <property type="component" value="Unassembled WGS sequence"/>
</dbReference>